<protein>
    <submittedName>
        <fullName evidence="3">Uncharacterized protein</fullName>
    </submittedName>
</protein>
<keyword evidence="4" id="KW-1185">Reference proteome</keyword>
<sequence length="140" mass="15183">MADAREVRAAANSAPSGRDYRSEIDLLLAKADELREEAEAMDMASAANECLERGIKHSLTAQELGETSAASASEKIASQQDRFKTSLIVDGIDLDDELVESAAPRPVAVRPVNKYSQIMNSRKEQQLQGSSQVNSTDSTR</sequence>
<gene>
    <name evidence="3" type="ORF">AB1Y20_018654</name>
</gene>
<dbReference type="PROSITE" id="PS01095">
    <property type="entry name" value="GH18_1"/>
    <property type="match status" value="1"/>
</dbReference>
<evidence type="ECO:0000256" key="2">
    <source>
        <dbReference type="SAM" id="MobiDB-lite"/>
    </source>
</evidence>
<dbReference type="GO" id="GO:0005975">
    <property type="term" value="P:carbohydrate metabolic process"/>
    <property type="evidence" value="ECO:0007669"/>
    <property type="project" value="InterPro"/>
</dbReference>
<organism evidence="3 4">
    <name type="scientific">Prymnesium parvum</name>
    <name type="common">Toxic golden alga</name>
    <dbReference type="NCBI Taxonomy" id="97485"/>
    <lineage>
        <taxon>Eukaryota</taxon>
        <taxon>Haptista</taxon>
        <taxon>Haptophyta</taxon>
        <taxon>Prymnesiophyceae</taxon>
        <taxon>Prymnesiales</taxon>
        <taxon>Prymnesiaceae</taxon>
        <taxon>Prymnesium</taxon>
    </lineage>
</organism>
<evidence type="ECO:0000256" key="1">
    <source>
        <dbReference type="SAM" id="Coils"/>
    </source>
</evidence>
<comment type="caution">
    <text evidence="3">The sequence shown here is derived from an EMBL/GenBank/DDBJ whole genome shotgun (WGS) entry which is preliminary data.</text>
</comment>
<keyword evidence="1" id="KW-0175">Coiled coil</keyword>
<feature type="region of interest" description="Disordered" evidence="2">
    <location>
        <begin position="119"/>
        <end position="140"/>
    </location>
</feature>
<dbReference type="EMBL" id="JBGBPQ010000005">
    <property type="protein sequence ID" value="KAL1523724.1"/>
    <property type="molecule type" value="Genomic_DNA"/>
</dbReference>
<evidence type="ECO:0000313" key="3">
    <source>
        <dbReference type="EMBL" id="KAL1523724.1"/>
    </source>
</evidence>
<accession>A0AB34JNU6</accession>
<dbReference type="AlphaFoldDB" id="A0AB34JNU6"/>
<dbReference type="GO" id="GO:0004553">
    <property type="term" value="F:hydrolase activity, hydrolyzing O-glycosyl compounds"/>
    <property type="evidence" value="ECO:0007669"/>
    <property type="project" value="InterPro"/>
</dbReference>
<reference evidence="3 4" key="1">
    <citation type="journal article" date="2024" name="Science">
        <title>Giant polyketide synthase enzymes in the biosynthesis of giant marine polyether toxins.</title>
        <authorList>
            <person name="Fallon T.R."/>
            <person name="Shende V.V."/>
            <person name="Wierzbicki I.H."/>
            <person name="Pendleton A.L."/>
            <person name="Watervoot N.F."/>
            <person name="Auber R.P."/>
            <person name="Gonzalez D.J."/>
            <person name="Wisecaver J.H."/>
            <person name="Moore B.S."/>
        </authorList>
    </citation>
    <scope>NUCLEOTIDE SEQUENCE [LARGE SCALE GENOMIC DNA]</scope>
    <source>
        <strain evidence="3 4">12B1</strain>
    </source>
</reference>
<evidence type="ECO:0000313" key="4">
    <source>
        <dbReference type="Proteomes" id="UP001515480"/>
    </source>
</evidence>
<name>A0AB34JNU6_PRYPA</name>
<proteinExistence type="predicted"/>
<dbReference type="Proteomes" id="UP001515480">
    <property type="component" value="Unassembled WGS sequence"/>
</dbReference>
<dbReference type="InterPro" id="IPR001579">
    <property type="entry name" value="Glyco_hydro_18_chit_AS"/>
</dbReference>
<feature type="coiled-coil region" evidence="1">
    <location>
        <begin position="17"/>
        <end position="44"/>
    </location>
</feature>